<dbReference type="AlphaFoldDB" id="A0A1V5ZLG4"/>
<organism evidence="2">
    <name type="scientific">candidate division CPR1 bacterium ADurb.Bin160</name>
    <dbReference type="NCBI Taxonomy" id="1852826"/>
    <lineage>
        <taxon>Bacteria</taxon>
        <taxon>candidate division CPR1</taxon>
    </lineage>
</organism>
<evidence type="ECO:0000313" key="2">
    <source>
        <dbReference type="EMBL" id="OQB40784.1"/>
    </source>
</evidence>
<dbReference type="Proteomes" id="UP000485621">
    <property type="component" value="Unassembled WGS sequence"/>
</dbReference>
<evidence type="ECO:0000256" key="1">
    <source>
        <dbReference type="SAM" id="Phobius"/>
    </source>
</evidence>
<sequence>MDLEVEIPTKSKICSAFFQFPTGVFEKSSTIMWLSVHHVTSLYHLLINSSAITFEFLRACVAYSLNLSVCASNSATAIAEIVFICGHHCIHGNTALSILVGIFSIVFSGFFNGLLTIHLLRIKAHLGHLKDLWVVVIIT</sequence>
<protein>
    <submittedName>
        <fullName evidence="2">Uncharacterized protein</fullName>
    </submittedName>
</protein>
<gene>
    <name evidence="2" type="ORF">BWY04_01203</name>
</gene>
<keyword evidence="1" id="KW-0812">Transmembrane</keyword>
<dbReference type="EMBL" id="MWDB01000032">
    <property type="protein sequence ID" value="OQB40784.1"/>
    <property type="molecule type" value="Genomic_DNA"/>
</dbReference>
<reference evidence="2" key="1">
    <citation type="submission" date="2017-02" db="EMBL/GenBank/DDBJ databases">
        <title>Delving into the versatile metabolic prowess of the omnipresent phylum Bacteroidetes.</title>
        <authorList>
            <person name="Nobu M.K."/>
            <person name="Mei R."/>
            <person name="Narihiro T."/>
            <person name="Kuroda K."/>
            <person name="Liu W.-T."/>
        </authorList>
    </citation>
    <scope>NUCLEOTIDE SEQUENCE</scope>
    <source>
        <strain evidence="2">ADurb.Bin160</strain>
    </source>
</reference>
<keyword evidence="1" id="KW-0472">Membrane</keyword>
<feature type="transmembrane region" description="Helical" evidence="1">
    <location>
        <begin position="95"/>
        <end position="120"/>
    </location>
</feature>
<name>A0A1V5ZLG4_9BACT</name>
<comment type="caution">
    <text evidence="2">The sequence shown here is derived from an EMBL/GenBank/DDBJ whole genome shotgun (WGS) entry which is preliminary data.</text>
</comment>
<proteinExistence type="predicted"/>
<keyword evidence="1" id="KW-1133">Transmembrane helix</keyword>
<accession>A0A1V5ZLG4</accession>